<dbReference type="InterPro" id="IPR005990">
    <property type="entry name" value="IMP_DH"/>
</dbReference>
<dbReference type="Gene3D" id="3.20.20.70">
    <property type="entry name" value="Aldolase class I"/>
    <property type="match status" value="1"/>
</dbReference>
<evidence type="ECO:0000259" key="2">
    <source>
        <dbReference type="Pfam" id="PF00478"/>
    </source>
</evidence>
<feature type="domain" description="IMP dehydrogenase/GMP reductase" evidence="2">
    <location>
        <begin position="16"/>
        <end position="66"/>
    </location>
</feature>
<dbReference type="Pfam" id="PF00478">
    <property type="entry name" value="IMPDH"/>
    <property type="match status" value="1"/>
</dbReference>
<dbReference type="AlphaFoldDB" id="A0A2K3NCD0"/>
<accession>A0A2K3NCD0</accession>
<dbReference type="InterPro" id="IPR001093">
    <property type="entry name" value="IMP_DH_GMPRt"/>
</dbReference>
<organism evidence="3 4">
    <name type="scientific">Trifolium pratense</name>
    <name type="common">Red clover</name>
    <dbReference type="NCBI Taxonomy" id="57577"/>
    <lineage>
        <taxon>Eukaryota</taxon>
        <taxon>Viridiplantae</taxon>
        <taxon>Streptophyta</taxon>
        <taxon>Embryophyta</taxon>
        <taxon>Tracheophyta</taxon>
        <taxon>Spermatophyta</taxon>
        <taxon>Magnoliopsida</taxon>
        <taxon>eudicotyledons</taxon>
        <taxon>Gunneridae</taxon>
        <taxon>Pentapetalae</taxon>
        <taxon>rosids</taxon>
        <taxon>fabids</taxon>
        <taxon>Fabales</taxon>
        <taxon>Fabaceae</taxon>
        <taxon>Papilionoideae</taxon>
        <taxon>50 kb inversion clade</taxon>
        <taxon>NPAAA clade</taxon>
        <taxon>Hologalegina</taxon>
        <taxon>IRL clade</taxon>
        <taxon>Trifolieae</taxon>
        <taxon>Trifolium</taxon>
    </lineage>
</organism>
<dbReference type="PANTHER" id="PTHR11911:SF111">
    <property type="entry name" value="INOSINE-5'-MONOPHOSPHATE DEHYDROGENASE"/>
    <property type="match status" value="1"/>
</dbReference>
<name>A0A2K3NCD0_TRIPR</name>
<evidence type="ECO:0000313" key="3">
    <source>
        <dbReference type="EMBL" id="PNY00701.1"/>
    </source>
</evidence>
<protein>
    <submittedName>
        <fullName evidence="3">Inosine-5'-monophosphate dehydrogenase</fullName>
    </submittedName>
</protein>
<dbReference type="STRING" id="57577.A0A2K3NCD0"/>
<dbReference type="ExpressionAtlas" id="A0A2K3NCD0">
    <property type="expression patterns" value="baseline"/>
</dbReference>
<feature type="non-terminal residue" evidence="3">
    <location>
        <position position="66"/>
    </location>
</feature>
<sequence length="66" mass="7277">MEDGYTAEKLFNSGFSYTYDDLIFLPHYIDFAADDVNLSSSLSRNIPLSTPFVASPMDTVSESAMA</sequence>
<dbReference type="InterPro" id="IPR013785">
    <property type="entry name" value="Aldolase_TIM"/>
</dbReference>
<evidence type="ECO:0000313" key="4">
    <source>
        <dbReference type="Proteomes" id="UP000236291"/>
    </source>
</evidence>
<dbReference type="EMBL" id="ASHM01019231">
    <property type="protein sequence ID" value="PNY00701.1"/>
    <property type="molecule type" value="Genomic_DNA"/>
</dbReference>
<dbReference type="PANTHER" id="PTHR11911">
    <property type="entry name" value="INOSINE-5-MONOPHOSPHATE DEHYDROGENASE RELATED"/>
    <property type="match status" value="1"/>
</dbReference>
<dbReference type="GO" id="GO:0005737">
    <property type="term" value="C:cytoplasm"/>
    <property type="evidence" value="ECO:0007669"/>
    <property type="project" value="TreeGrafter"/>
</dbReference>
<comment type="similarity">
    <text evidence="1">Belongs to the IMPDH/GMPR family.</text>
</comment>
<dbReference type="GO" id="GO:0003938">
    <property type="term" value="F:IMP dehydrogenase activity"/>
    <property type="evidence" value="ECO:0007669"/>
    <property type="project" value="InterPro"/>
</dbReference>
<dbReference type="SUPFAM" id="SSF51412">
    <property type="entry name" value="Inosine monophosphate dehydrogenase (IMPDH)"/>
    <property type="match status" value="1"/>
</dbReference>
<reference evidence="3 4" key="1">
    <citation type="journal article" date="2014" name="Am. J. Bot.">
        <title>Genome assembly and annotation for red clover (Trifolium pratense; Fabaceae).</title>
        <authorList>
            <person name="Istvanek J."/>
            <person name="Jaros M."/>
            <person name="Krenek A."/>
            <person name="Repkova J."/>
        </authorList>
    </citation>
    <scope>NUCLEOTIDE SEQUENCE [LARGE SCALE GENOMIC DNA]</scope>
    <source>
        <strain evidence="4">cv. Tatra</strain>
        <tissue evidence="3">Young leaves</tissue>
    </source>
</reference>
<comment type="caution">
    <text evidence="3">The sequence shown here is derived from an EMBL/GenBank/DDBJ whole genome shotgun (WGS) entry which is preliminary data.</text>
</comment>
<dbReference type="GO" id="GO:0006183">
    <property type="term" value="P:GTP biosynthetic process"/>
    <property type="evidence" value="ECO:0007669"/>
    <property type="project" value="TreeGrafter"/>
</dbReference>
<proteinExistence type="inferred from homology"/>
<reference evidence="3 4" key="2">
    <citation type="journal article" date="2017" name="Front. Plant Sci.">
        <title>Gene Classification and Mining of Molecular Markers Useful in Red Clover (Trifolium pratense) Breeding.</title>
        <authorList>
            <person name="Istvanek J."/>
            <person name="Dluhosova J."/>
            <person name="Dluhos P."/>
            <person name="Patkova L."/>
            <person name="Nedelnik J."/>
            <person name="Repkova J."/>
        </authorList>
    </citation>
    <scope>NUCLEOTIDE SEQUENCE [LARGE SCALE GENOMIC DNA]</scope>
    <source>
        <strain evidence="4">cv. Tatra</strain>
        <tissue evidence="3">Young leaves</tissue>
    </source>
</reference>
<evidence type="ECO:0000256" key="1">
    <source>
        <dbReference type="ARBA" id="ARBA00005502"/>
    </source>
</evidence>
<gene>
    <name evidence="3" type="ORF">L195_g023986</name>
</gene>
<dbReference type="Proteomes" id="UP000236291">
    <property type="component" value="Unassembled WGS sequence"/>
</dbReference>